<sequence>MRKPPCIRGLKEFKKGCPQRSWNGEDGCPAWVEADLKAKDGGNVRVAECLDLYRARLHWHTNALLLGNQQATESFRNNMTETDHNGNGRPKPDPAVMALIGVLDDMQKSRKLIEQNKLEGGPS</sequence>
<reference evidence="1 2" key="1">
    <citation type="submission" date="2019-11" db="EMBL/GenBank/DDBJ databases">
        <title>Comparative genomics of hydrocarbon-degrading Desulfosarcina strains.</title>
        <authorList>
            <person name="Watanabe M."/>
            <person name="Kojima H."/>
            <person name="Fukui M."/>
        </authorList>
    </citation>
    <scope>NUCLEOTIDE SEQUENCE [LARGE SCALE GENOMIC DNA]</scope>
    <source>
        <strain evidence="1 2">PP31</strain>
    </source>
</reference>
<dbReference type="KEGG" id="dwd:DSCW_18010"/>
<dbReference type="Proteomes" id="UP000427769">
    <property type="component" value="Chromosome"/>
</dbReference>
<dbReference type="EMBL" id="AP021875">
    <property type="protein sequence ID" value="BBO74384.1"/>
    <property type="molecule type" value="Genomic_DNA"/>
</dbReference>
<keyword evidence="2" id="KW-1185">Reference proteome</keyword>
<proteinExistence type="predicted"/>
<dbReference type="AlphaFoldDB" id="A0A5K7Z7D5"/>
<evidence type="ECO:0000313" key="1">
    <source>
        <dbReference type="EMBL" id="BBO74384.1"/>
    </source>
</evidence>
<protein>
    <submittedName>
        <fullName evidence="1">Uncharacterized protein</fullName>
    </submittedName>
</protein>
<gene>
    <name evidence="1" type="ORF">DSCW_18010</name>
</gene>
<evidence type="ECO:0000313" key="2">
    <source>
        <dbReference type="Proteomes" id="UP000427769"/>
    </source>
</evidence>
<organism evidence="1 2">
    <name type="scientific">Desulfosarcina widdelii</name>
    <dbReference type="NCBI Taxonomy" id="947919"/>
    <lineage>
        <taxon>Bacteria</taxon>
        <taxon>Pseudomonadati</taxon>
        <taxon>Thermodesulfobacteriota</taxon>
        <taxon>Desulfobacteria</taxon>
        <taxon>Desulfobacterales</taxon>
        <taxon>Desulfosarcinaceae</taxon>
        <taxon>Desulfosarcina</taxon>
    </lineage>
</organism>
<accession>A0A5K7Z7D5</accession>
<name>A0A5K7Z7D5_9BACT</name>
<dbReference type="RefSeq" id="WP_155303422.1">
    <property type="nucleotide sequence ID" value="NZ_AP021875.1"/>
</dbReference>